<sequence>MKKITITLEITTENEDWIYDWVDECQMSLPEGEYIHIMNQLIEQEEA</sequence>
<dbReference type="EMBL" id="ON649702">
    <property type="protein sequence ID" value="UVF62486.1"/>
    <property type="molecule type" value="Genomic_DNA"/>
</dbReference>
<dbReference type="GeneID" id="80545041"/>
<evidence type="ECO:0000313" key="1">
    <source>
        <dbReference type="EMBL" id="UVF62486.1"/>
    </source>
</evidence>
<evidence type="ECO:0000313" key="2">
    <source>
        <dbReference type="Proteomes" id="UP001157002"/>
    </source>
</evidence>
<keyword evidence="2" id="KW-1185">Reference proteome</keyword>
<accession>A0A976YF68</accession>
<dbReference type="Proteomes" id="UP001157002">
    <property type="component" value="Segment"/>
</dbReference>
<reference evidence="1 2" key="1">
    <citation type="submission" date="2022-05" db="EMBL/GenBank/DDBJ databases">
        <title>Diverse viruses of marine archaea discovered using metagenomics.</title>
        <authorList>
            <person name="Zhou Y."/>
        </authorList>
    </citation>
    <scope>NUCLEOTIDE SEQUENCE [LARGE SCALE GENOMIC DNA]</scope>
    <source>
        <strain evidence="1">YSH_150918</strain>
    </source>
</reference>
<dbReference type="KEGG" id="vg:80545041"/>
<dbReference type="RefSeq" id="YP_010806080.1">
    <property type="nucleotide sequence ID" value="NC_077214.1"/>
</dbReference>
<organism evidence="1 2">
    <name type="scientific">Poseidoniales virus YSH_150918</name>
    <dbReference type="NCBI Taxonomy" id="3071324"/>
    <lineage>
        <taxon>Viruses</taxon>
        <taxon>Duplodnaviria</taxon>
        <taxon>Heunggongvirae</taxon>
        <taxon>Uroviricota</taxon>
        <taxon>Caudoviricetes</taxon>
        <taxon>Magrovirales</taxon>
        <taxon>Aoguangviridae</taxon>
        <taxon>Aobingvirus</taxon>
        <taxon>Aobingvirus yangshanense</taxon>
    </lineage>
</organism>
<name>A0A976YF68_9CAUD</name>
<proteinExistence type="predicted"/>
<protein>
    <submittedName>
        <fullName evidence="1">Uncharacterized protein</fullName>
    </submittedName>
</protein>